<comment type="caution">
    <text evidence="1">The sequence shown here is derived from an EMBL/GenBank/DDBJ whole genome shotgun (WGS) entry which is preliminary data.</text>
</comment>
<gene>
    <name evidence="1" type="ORF">LKD47_12965</name>
</gene>
<reference evidence="1" key="1">
    <citation type="submission" date="2021-10" db="EMBL/GenBank/DDBJ databases">
        <title>Anaerobic single-cell dispensing facilitates the cultivation of human gut bacteria.</title>
        <authorList>
            <person name="Afrizal A."/>
        </authorList>
    </citation>
    <scope>NUCLEOTIDE SEQUENCE</scope>
    <source>
        <strain evidence="1">CLA-AA-H204</strain>
    </source>
</reference>
<evidence type="ECO:0000313" key="1">
    <source>
        <dbReference type="EMBL" id="MCC2243186.1"/>
    </source>
</evidence>
<evidence type="ECO:0000313" key="2">
    <source>
        <dbReference type="Proteomes" id="UP001198893"/>
    </source>
</evidence>
<dbReference type="EMBL" id="JAJEQW010000017">
    <property type="protein sequence ID" value="MCC2243186.1"/>
    <property type="molecule type" value="Genomic_DNA"/>
</dbReference>
<accession>A0AAW4WEI9</accession>
<organism evidence="1 2">
    <name type="scientific">Roseburia amylophila</name>
    <dbReference type="NCBI Taxonomy" id="2981794"/>
    <lineage>
        <taxon>Bacteria</taxon>
        <taxon>Bacillati</taxon>
        <taxon>Bacillota</taxon>
        <taxon>Clostridia</taxon>
        <taxon>Lachnospirales</taxon>
        <taxon>Lachnospiraceae</taxon>
        <taxon>Roseburia</taxon>
    </lineage>
</organism>
<name>A0AAW4WEI9_9FIRM</name>
<dbReference type="Proteomes" id="UP001198893">
    <property type="component" value="Unassembled WGS sequence"/>
</dbReference>
<dbReference type="AlphaFoldDB" id="A0AAW4WEI9"/>
<sequence length="404" mass="44630">MMRDFSPGAKELLMQYVDDVIASGVWETIENGKGEFNQAGQDWLSKLGISDYLDNMEGYYQNIISKHSTTKEEIEQIFSDVQQVDTRYIGTVAGLVTAGNAIITYFTDLADNINPNGGNLDIEKLRTTLEADREQLDQMQQSVVRNLIKDGKAEEAAEYIISVSRLNLTYDEFEALSEKEQLEYLNRVAAWVLSIIPEVELEDGLYEVTVPLGVDMTATYCVSVKGTTNFGNQSTVGLTIEQQKIVLQSFKVSSDALFENDKYSVSGNMSVQRDGKIGLGETVTMGDTEVSLEHGISLEKTSVKYEVETALNDNLKVASSIEIEKSNNTDMPEWEVIPITVEDTDVERNLMPEHLYRVDGERVLEAIGITVTALAWYECIKWAIAIALAAPTGGASIATAAVLP</sequence>
<dbReference type="RefSeq" id="WP_227710693.1">
    <property type="nucleotide sequence ID" value="NZ_JAJEQW010000017.1"/>
</dbReference>
<protein>
    <submittedName>
        <fullName evidence="1">Uncharacterized protein</fullName>
    </submittedName>
</protein>
<proteinExistence type="predicted"/>